<comment type="caution">
    <text evidence="2">The sequence shown here is derived from an EMBL/GenBank/DDBJ whole genome shotgun (WGS) entry which is preliminary data.</text>
</comment>
<keyword evidence="1" id="KW-1133">Transmembrane helix</keyword>
<protein>
    <submittedName>
        <fullName evidence="2">Uncharacterized protein</fullName>
    </submittedName>
</protein>
<evidence type="ECO:0000256" key="1">
    <source>
        <dbReference type="SAM" id="Phobius"/>
    </source>
</evidence>
<evidence type="ECO:0000313" key="2">
    <source>
        <dbReference type="EMBL" id="MEM5502236.1"/>
    </source>
</evidence>
<feature type="transmembrane region" description="Helical" evidence="1">
    <location>
        <begin position="29"/>
        <end position="47"/>
    </location>
</feature>
<dbReference type="EMBL" id="JBBMQO010000006">
    <property type="protein sequence ID" value="MEM5502236.1"/>
    <property type="molecule type" value="Genomic_DNA"/>
</dbReference>
<keyword evidence="1" id="KW-0812">Transmembrane</keyword>
<keyword evidence="3" id="KW-1185">Reference proteome</keyword>
<dbReference type="Proteomes" id="UP001477870">
    <property type="component" value="Unassembled WGS sequence"/>
</dbReference>
<dbReference type="RefSeq" id="WP_342848576.1">
    <property type="nucleotide sequence ID" value="NZ_JBBMQO010000006.1"/>
</dbReference>
<reference evidence="2 3" key="1">
    <citation type="submission" date="2024-03" db="EMBL/GenBank/DDBJ databases">
        <title>Community enrichment and isolation of bacterial strains for fucoidan degradation.</title>
        <authorList>
            <person name="Sichert A."/>
        </authorList>
    </citation>
    <scope>NUCLEOTIDE SEQUENCE [LARGE SCALE GENOMIC DNA]</scope>
    <source>
        <strain evidence="2 3">AS62</strain>
    </source>
</reference>
<evidence type="ECO:0000313" key="3">
    <source>
        <dbReference type="Proteomes" id="UP001477870"/>
    </source>
</evidence>
<gene>
    <name evidence="2" type="ORF">WNY59_11595</name>
</gene>
<keyword evidence="1" id="KW-0472">Membrane</keyword>
<proteinExistence type="predicted"/>
<feature type="transmembrane region" description="Helical" evidence="1">
    <location>
        <begin position="53"/>
        <end position="74"/>
    </location>
</feature>
<name>A0ABU9T986_9HYPH</name>
<sequence>MPDLLLKIHNALPGRTVRHKFLKRAAPPLWVWLRSSFFVIVGVFLEFFDIHSIAKILFTFAVIQLFSVTLAVFFQELAAGIKRLLEK</sequence>
<accession>A0ABU9T986</accession>
<organism evidence="2 3">
    <name type="scientific">Ahrensia kielensis</name>
    <dbReference type="NCBI Taxonomy" id="76980"/>
    <lineage>
        <taxon>Bacteria</taxon>
        <taxon>Pseudomonadati</taxon>
        <taxon>Pseudomonadota</taxon>
        <taxon>Alphaproteobacteria</taxon>
        <taxon>Hyphomicrobiales</taxon>
        <taxon>Ahrensiaceae</taxon>
        <taxon>Ahrensia</taxon>
    </lineage>
</organism>